<evidence type="ECO:0000256" key="11">
    <source>
        <dbReference type="RuleBase" id="RU003591"/>
    </source>
</evidence>
<comment type="pathway">
    <text evidence="2 11">Amino-acid biosynthesis; L-valine biosynthesis; L-valine from pyruvate: step 1/4.</text>
</comment>
<feature type="domain" description="Thiamine pyrophosphate enzyme N-terminal TPP-binding" evidence="14">
    <location>
        <begin position="7"/>
        <end position="120"/>
    </location>
</feature>
<dbReference type="InterPro" id="IPR000399">
    <property type="entry name" value="TPP-bd_CS"/>
</dbReference>
<dbReference type="Pfam" id="PF02776">
    <property type="entry name" value="TPP_enzyme_N"/>
    <property type="match status" value="1"/>
</dbReference>
<dbReference type="NCBIfam" id="TIGR00118">
    <property type="entry name" value="acolac_lg"/>
    <property type="match status" value="1"/>
</dbReference>
<dbReference type="Gene3D" id="3.40.50.970">
    <property type="match status" value="2"/>
</dbReference>
<dbReference type="InterPro" id="IPR029035">
    <property type="entry name" value="DHS-like_NAD/FAD-binding_dom"/>
</dbReference>
<sequence length="562" mass="60392">MATNKPTGAQLVISTLKALGVDVLFGYPGGAIMPIYDALAGSGLRHILVRHEQGAAFAADSYARATGRVGVCMATSGPGATNLITGIANAYMDSIPMVCITGQVGTHLLGTDGFQEVDFLGLTLPIVKHSWLVRDASQIPAIIAKAFAIAKEGRPGPVLVDIPKDVAASFVDSSDMGELSAYVPPAPNAEAIDAARALIEQAKKPLLYIGGGVHMADADQEMRDFVERTGIPLVATLKGLGTVPTTHDLALGMLGMHGTRAGNIAVQETDLLIAVGARFDDRATGKLSAFAPHAKVIHFDIDHAEIHKNRRADVGIIGDLKLALPALQPKMPDISEWVKFNKANKWQHRFKYDAPGKGIYAPALLKYMSEVAADKFIVACDVGQHQMWVAQHCEFAQNKAHITSGGSGAMGYGLPAGVGAKLALPDHHVVTVSGDGSFMMNIQEMATLRRYGINLKIVLLDNSSLGLVRQWQELFYEENYSEIDLSDNPDFVEVAKAFGLSAFRITQRHEVEGAVDRLLAADAPTLLHVLIDPRENVWPLVPPGASNAEMMEERWDEPIDSY</sequence>
<dbReference type="CDD" id="cd02015">
    <property type="entry name" value="TPP_AHAS"/>
    <property type="match status" value="1"/>
</dbReference>
<proteinExistence type="inferred from homology"/>
<dbReference type="SUPFAM" id="SSF52467">
    <property type="entry name" value="DHS-like NAD/FAD-binding domain"/>
    <property type="match status" value="1"/>
</dbReference>
<evidence type="ECO:0000256" key="6">
    <source>
        <dbReference type="ARBA" id="ARBA00022679"/>
    </source>
</evidence>
<dbReference type="InterPro" id="IPR029061">
    <property type="entry name" value="THDP-binding"/>
</dbReference>
<dbReference type="InterPro" id="IPR012000">
    <property type="entry name" value="Thiamin_PyroP_enz_cen_dom"/>
</dbReference>
<accession>A0ABT5HTB2</accession>
<evidence type="ECO:0000256" key="3">
    <source>
        <dbReference type="ARBA" id="ARBA00007812"/>
    </source>
</evidence>
<evidence type="ECO:0000256" key="2">
    <source>
        <dbReference type="ARBA" id="ARBA00005025"/>
    </source>
</evidence>
<comment type="caution">
    <text evidence="15">The sequence shown here is derived from an EMBL/GenBank/DDBJ whole genome shotgun (WGS) entry which is preliminary data.</text>
</comment>
<gene>
    <name evidence="15" type="primary">ilvG</name>
    <name evidence="15" type="ORF">PQU92_08415</name>
</gene>
<evidence type="ECO:0000256" key="4">
    <source>
        <dbReference type="ARBA" id="ARBA00013145"/>
    </source>
</evidence>
<dbReference type="CDD" id="cd07035">
    <property type="entry name" value="TPP_PYR_POX_like"/>
    <property type="match status" value="1"/>
</dbReference>
<feature type="domain" description="Thiamine pyrophosphate enzyme central" evidence="12">
    <location>
        <begin position="192"/>
        <end position="327"/>
    </location>
</feature>
<keyword evidence="9 11" id="KW-0786">Thiamine pyrophosphate</keyword>
<keyword evidence="16" id="KW-1185">Reference proteome</keyword>
<dbReference type="InterPro" id="IPR012001">
    <property type="entry name" value="Thiamin_PyroP_enz_TPP-bd_dom"/>
</dbReference>
<evidence type="ECO:0000259" key="13">
    <source>
        <dbReference type="Pfam" id="PF02775"/>
    </source>
</evidence>
<dbReference type="SUPFAM" id="SSF52518">
    <property type="entry name" value="Thiamin diphosphate-binding fold (THDP-binding)"/>
    <property type="match status" value="2"/>
</dbReference>
<evidence type="ECO:0000259" key="12">
    <source>
        <dbReference type="Pfam" id="PF00205"/>
    </source>
</evidence>
<dbReference type="PROSITE" id="PS00187">
    <property type="entry name" value="TPP_ENZYMES"/>
    <property type="match status" value="1"/>
</dbReference>
<keyword evidence="7 11" id="KW-0479">Metal-binding</keyword>
<evidence type="ECO:0000259" key="14">
    <source>
        <dbReference type="Pfam" id="PF02776"/>
    </source>
</evidence>
<dbReference type="Gene3D" id="3.40.50.1220">
    <property type="entry name" value="TPP-binding domain"/>
    <property type="match status" value="1"/>
</dbReference>
<dbReference type="EMBL" id="JAQQKX010000005">
    <property type="protein sequence ID" value="MDC7683297.1"/>
    <property type="molecule type" value="Genomic_DNA"/>
</dbReference>
<dbReference type="InterPro" id="IPR012846">
    <property type="entry name" value="Acetolactate_synth_lsu"/>
</dbReference>
<comment type="similarity">
    <text evidence="3 11">Belongs to the TPP enzyme family.</text>
</comment>
<dbReference type="InterPro" id="IPR045229">
    <property type="entry name" value="TPP_enz"/>
</dbReference>
<evidence type="ECO:0000256" key="10">
    <source>
        <dbReference type="ARBA" id="ARBA00023304"/>
    </source>
</evidence>
<comment type="cofactor">
    <cofactor evidence="11">
        <name>thiamine diphosphate</name>
        <dbReference type="ChEBI" id="CHEBI:58937"/>
    </cofactor>
    <text evidence="11">Binds 1 thiamine pyrophosphate per subunit.</text>
</comment>
<keyword evidence="10 11" id="KW-0100">Branched-chain amino acid biosynthesis</keyword>
<dbReference type="RefSeq" id="WP_272747771.1">
    <property type="nucleotide sequence ID" value="NZ_JAQQKX010000005.1"/>
</dbReference>
<reference evidence="15 16" key="1">
    <citation type="submission" date="2023-01" db="EMBL/GenBank/DDBJ databases">
        <title>Novel species of the genus Asticcacaulis isolated from rivers.</title>
        <authorList>
            <person name="Lu H."/>
        </authorList>
    </citation>
    <scope>NUCLEOTIDE SEQUENCE [LARGE SCALE GENOMIC DNA]</scope>
    <source>
        <strain evidence="15 16">BYS171W</strain>
    </source>
</reference>
<dbReference type="InterPro" id="IPR011766">
    <property type="entry name" value="TPP_enzyme_TPP-bd"/>
</dbReference>
<protein>
    <recommendedName>
        <fullName evidence="4 11">Acetolactate synthase</fullName>
        <ecNumber evidence="4 11">2.2.1.6</ecNumber>
    </recommendedName>
</protein>
<organism evidence="15 16">
    <name type="scientific">Asticcacaulis aquaticus</name>
    <dbReference type="NCBI Taxonomy" id="2984212"/>
    <lineage>
        <taxon>Bacteria</taxon>
        <taxon>Pseudomonadati</taxon>
        <taxon>Pseudomonadota</taxon>
        <taxon>Alphaproteobacteria</taxon>
        <taxon>Caulobacterales</taxon>
        <taxon>Caulobacteraceae</taxon>
        <taxon>Asticcacaulis</taxon>
    </lineage>
</organism>
<dbReference type="GO" id="GO:0003984">
    <property type="term" value="F:acetolactate synthase activity"/>
    <property type="evidence" value="ECO:0007669"/>
    <property type="project" value="UniProtKB-EC"/>
</dbReference>
<feature type="domain" description="Thiamine pyrophosphate enzyme TPP-binding" evidence="13">
    <location>
        <begin position="381"/>
        <end position="529"/>
    </location>
</feature>
<comment type="catalytic activity">
    <reaction evidence="11">
        <text>2 pyruvate + H(+) = (2S)-2-acetolactate + CO2</text>
        <dbReference type="Rhea" id="RHEA:25249"/>
        <dbReference type="ChEBI" id="CHEBI:15361"/>
        <dbReference type="ChEBI" id="CHEBI:15378"/>
        <dbReference type="ChEBI" id="CHEBI:16526"/>
        <dbReference type="ChEBI" id="CHEBI:58476"/>
        <dbReference type="EC" id="2.2.1.6"/>
    </reaction>
</comment>
<evidence type="ECO:0000313" key="15">
    <source>
        <dbReference type="EMBL" id="MDC7683297.1"/>
    </source>
</evidence>
<dbReference type="PANTHER" id="PTHR18968:SF142">
    <property type="entry name" value="ACETOLACTATE SYNTHASE"/>
    <property type="match status" value="1"/>
</dbReference>
<keyword evidence="8 11" id="KW-0460">Magnesium</keyword>
<dbReference type="EC" id="2.2.1.6" evidence="4 11"/>
<dbReference type="Pfam" id="PF00205">
    <property type="entry name" value="TPP_enzyme_M"/>
    <property type="match status" value="1"/>
</dbReference>
<keyword evidence="6 11" id="KW-0808">Transferase</keyword>
<evidence type="ECO:0000256" key="7">
    <source>
        <dbReference type="ARBA" id="ARBA00022723"/>
    </source>
</evidence>
<dbReference type="NCBIfam" id="NF006524">
    <property type="entry name" value="PRK08978.1"/>
    <property type="match status" value="1"/>
</dbReference>
<evidence type="ECO:0000256" key="1">
    <source>
        <dbReference type="ARBA" id="ARBA00004974"/>
    </source>
</evidence>
<keyword evidence="5 11" id="KW-0028">Amino-acid biosynthesis</keyword>
<comment type="pathway">
    <text evidence="1 11">Amino-acid biosynthesis; L-isoleucine biosynthesis; L-isoleucine from 2-oxobutanoate: step 1/4.</text>
</comment>
<dbReference type="Pfam" id="PF02775">
    <property type="entry name" value="TPP_enzyme_C"/>
    <property type="match status" value="1"/>
</dbReference>
<evidence type="ECO:0000256" key="5">
    <source>
        <dbReference type="ARBA" id="ARBA00022605"/>
    </source>
</evidence>
<comment type="cofactor">
    <cofactor evidence="11">
        <name>Mg(2+)</name>
        <dbReference type="ChEBI" id="CHEBI:18420"/>
    </cofactor>
    <text evidence="11">Binds 1 Mg(2+) ion per subunit.</text>
</comment>
<evidence type="ECO:0000256" key="8">
    <source>
        <dbReference type="ARBA" id="ARBA00022842"/>
    </source>
</evidence>
<dbReference type="InterPro" id="IPR039368">
    <property type="entry name" value="AHAS_TPP"/>
</dbReference>
<dbReference type="Proteomes" id="UP001214854">
    <property type="component" value="Unassembled WGS sequence"/>
</dbReference>
<dbReference type="PANTHER" id="PTHR18968">
    <property type="entry name" value="THIAMINE PYROPHOSPHATE ENZYMES"/>
    <property type="match status" value="1"/>
</dbReference>
<name>A0ABT5HTB2_9CAUL</name>
<evidence type="ECO:0000313" key="16">
    <source>
        <dbReference type="Proteomes" id="UP001214854"/>
    </source>
</evidence>
<evidence type="ECO:0000256" key="9">
    <source>
        <dbReference type="ARBA" id="ARBA00023052"/>
    </source>
</evidence>